<dbReference type="GO" id="GO:0009298">
    <property type="term" value="P:GDP-mannose biosynthetic process"/>
    <property type="evidence" value="ECO:0007669"/>
    <property type="project" value="TreeGrafter"/>
</dbReference>
<dbReference type="InterPro" id="IPR054566">
    <property type="entry name" value="ManC/GMP-like_b-helix"/>
</dbReference>
<dbReference type="SUPFAM" id="SSF53448">
    <property type="entry name" value="Nucleotide-diphospho-sugar transferases"/>
    <property type="match status" value="1"/>
</dbReference>
<dbReference type="InterPro" id="IPR049577">
    <property type="entry name" value="GMPP_N"/>
</dbReference>
<dbReference type="AlphaFoldDB" id="A0A399EI32"/>
<protein>
    <submittedName>
        <fullName evidence="3">Alginate biosynthesis protein AlgA</fullName>
    </submittedName>
</protein>
<feature type="domain" description="MannoseP isomerase/GMP-like beta-helix" evidence="2">
    <location>
        <begin position="262"/>
        <end position="316"/>
    </location>
</feature>
<evidence type="ECO:0000259" key="2">
    <source>
        <dbReference type="Pfam" id="PF22640"/>
    </source>
</evidence>
<dbReference type="Proteomes" id="UP000265800">
    <property type="component" value="Unassembled WGS sequence"/>
</dbReference>
<dbReference type="SUPFAM" id="SSF159283">
    <property type="entry name" value="Guanosine diphospho-D-mannose pyrophosphorylase/mannose-6-phosphate isomerase linker domain"/>
    <property type="match status" value="1"/>
</dbReference>
<proteinExistence type="predicted"/>
<feature type="domain" description="Nucleotidyl transferase" evidence="1">
    <location>
        <begin position="2"/>
        <end position="248"/>
    </location>
</feature>
<dbReference type="PANTHER" id="PTHR46390">
    <property type="entry name" value="MANNOSE-1-PHOSPHATE GUANYLYLTRANSFERASE"/>
    <property type="match status" value="1"/>
</dbReference>
<sequence length="327" mass="36762">MAVILAGGKGERFWPLSTPKRPKPFLRLFGGKSLLQATFDRLIPLFGERGVYVVAPPHLEALVQEHLPALPKKNLLLEPEPKDTAFAVAFALKQLPEGLVAFFPADNHIGDEEAFRMDLQRLFTAAQSIPGLFTLGVVPTYPATGYGYLERGEEVVPKVYRVRRFLEKPQEEVAQKLYKSGVHYWNAGIFLGTREVWCEEFHRHAPWVLEGQGEKVSLDYALMEKSERIYMTPASFPWDDLGDWTALERHLQSQGGNVVLARHVGLDTKGTIIYGAGEEIVVTIGLEDVVIVREDQVTLIARKNQVARLKEVLRQLGEAEKMGKKPH</sequence>
<dbReference type="GO" id="GO:0004475">
    <property type="term" value="F:mannose-1-phosphate guanylyltransferase (GTP) activity"/>
    <property type="evidence" value="ECO:0007669"/>
    <property type="project" value="InterPro"/>
</dbReference>
<dbReference type="EMBL" id="QWKZ01000099">
    <property type="protein sequence ID" value="RIH82729.1"/>
    <property type="molecule type" value="Genomic_DNA"/>
</dbReference>
<dbReference type="CDD" id="cd02509">
    <property type="entry name" value="GDP-M1P_Guanylyltransferase"/>
    <property type="match status" value="1"/>
</dbReference>
<organism evidence="3 4">
    <name type="scientific">Meiothermus luteus</name>
    <dbReference type="NCBI Taxonomy" id="2026184"/>
    <lineage>
        <taxon>Bacteria</taxon>
        <taxon>Thermotogati</taxon>
        <taxon>Deinococcota</taxon>
        <taxon>Deinococci</taxon>
        <taxon>Thermales</taxon>
        <taxon>Thermaceae</taxon>
        <taxon>Meiothermus</taxon>
    </lineage>
</organism>
<accession>A0A399EI32</accession>
<dbReference type="Pfam" id="PF00483">
    <property type="entry name" value="NTP_transferase"/>
    <property type="match status" value="1"/>
</dbReference>
<comment type="caution">
    <text evidence="3">The sequence shown here is derived from an EMBL/GenBank/DDBJ whole genome shotgun (WGS) entry which is preliminary data.</text>
</comment>
<dbReference type="InterPro" id="IPR029044">
    <property type="entry name" value="Nucleotide-diphossugar_trans"/>
</dbReference>
<reference evidence="3 4" key="1">
    <citation type="submission" date="2018-08" db="EMBL/GenBank/DDBJ databases">
        <title>Meiothermus luteus KCTC 52599 genome sequencing project.</title>
        <authorList>
            <person name="Da Costa M.S."/>
            <person name="Albuquerque L."/>
            <person name="Raposo P."/>
            <person name="Froufe H.J.C."/>
            <person name="Barroso C.S."/>
            <person name="Egas C."/>
        </authorList>
    </citation>
    <scope>NUCLEOTIDE SEQUENCE [LARGE SCALE GENOMIC DNA]</scope>
    <source>
        <strain evidence="3 4">KCTC 52599</strain>
    </source>
</reference>
<evidence type="ECO:0000313" key="3">
    <source>
        <dbReference type="EMBL" id="RIH82729.1"/>
    </source>
</evidence>
<evidence type="ECO:0000313" key="4">
    <source>
        <dbReference type="Proteomes" id="UP000265800"/>
    </source>
</evidence>
<evidence type="ECO:0000259" key="1">
    <source>
        <dbReference type="Pfam" id="PF00483"/>
    </source>
</evidence>
<dbReference type="PANTHER" id="PTHR46390:SF1">
    <property type="entry name" value="MANNOSE-1-PHOSPHATE GUANYLYLTRANSFERASE"/>
    <property type="match status" value="1"/>
</dbReference>
<dbReference type="OrthoDB" id="9806359at2"/>
<dbReference type="RefSeq" id="WP_119360930.1">
    <property type="nucleotide sequence ID" value="NZ_QWKZ01000099.1"/>
</dbReference>
<name>A0A399EI32_9DEIN</name>
<dbReference type="InterPro" id="IPR005835">
    <property type="entry name" value="NTP_transferase_dom"/>
</dbReference>
<keyword evidence="4" id="KW-1185">Reference proteome</keyword>
<gene>
    <name evidence="3" type="primary">algA</name>
    <name evidence="3" type="ORF">Mlute_02405</name>
</gene>
<dbReference type="InterPro" id="IPR051161">
    <property type="entry name" value="Mannose-6P_isomerase_type2"/>
</dbReference>
<dbReference type="Gene3D" id="3.90.550.10">
    <property type="entry name" value="Spore Coat Polysaccharide Biosynthesis Protein SpsA, Chain A"/>
    <property type="match status" value="1"/>
</dbReference>
<dbReference type="Pfam" id="PF22640">
    <property type="entry name" value="ManC_GMP_beta-helix"/>
    <property type="match status" value="1"/>
</dbReference>